<dbReference type="GO" id="GO:0005829">
    <property type="term" value="C:cytosol"/>
    <property type="evidence" value="ECO:0007669"/>
    <property type="project" value="TreeGrafter"/>
</dbReference>
<sequence>MNDRPGSAIRAVFFDIDGTLISFRNHAMPESTQKALHALRKKDIRVYVATGRSKMMMPFMDRYFSFDAYLTLNGQYCYGKTGVIRKETIDSGEIVRLKELIRQRPFPCLFVEEHGMFLNYADETVGELCRLIDHPVPPVAGLDRVRENEILQFVPFLKDGEEGFLKAALKKVEMTRSVPYCFDVLPAGGGKDRGMEAVLRREGIAPEETMAFGDGFNDIGMLSYAGIGVAMGNAHDAVREKADFVTRSVDEDGVLHALRHFGVLD</sequence>
<dbReference type="eggNOG" id="COG0561">
    <property type="taxonomic scope" value="Bacteria"/>
</dbReference>
<dbReference type="Proteomes" id="UP000003973">
    <property type="component" value="Unassembled WGS sequence"/>
</dbReference>
<organism evidence="1 2">
    <name type="scientific">Oxalobacter paraformigenes</name>
    <dbReference type="NCBI Taxonomy" id="556268"/>
    <lineage>
        <taxon>Bacteria</taxon>
        <taxon>Pseudomonadati</taxon>
        <taxon>Pseudomonadota</taxon>
        <taxon>Betaproteobacteria</taxon>
        <taxon>Burkholderiales</taxon>
        <taxon>Oxalobacteraceae</taxon>
        <taxon>Oxalobacter</taxon>
    </lineage>
</organism>
<dbReference type="AlphaFoldDB" id="C3X451"/>
<dbReference type="PANTHER" id="PTHR10000:SF25">
    <property type="entry name" value="PHOSPHATASE YKRA-RELATED"/>
    <property type="match status" value="1"/>
</dbReference>
<dbReference type="Gene3D" id="3.30.1240.10">
    <property type="match status" value="1"/>
</dbReference>
<dbReference type="SUPFAM" id="SSF56784">
    <property type="entry name" value="HAD-like"/>
    <property type="match status" value="1"/>
</dbReference>
<reference evidence="1" key="1">
    <citation type="submission" date="2011-10" db="EMBL/GenBank/DDBJ databases">
        <title>The Genome Sequence of Oxalobacter formigenes HOxBLS.</title>
        <authorList>
            <consortium name="The Broad Institute Genome Sequencing Platform"/>
            <person name="Earl A."/>
            <person name="Ward D."/>
            <person name="Feldgarden M."/>
            <person name="Gevers D."/>
            <person name="Allison M.J."/>
            <person name="Humphrey S."/>
            <person name="Young S.K."/>
            <person name="Zeng Q."/>
            <person name="Gargeya S."/>
            <person name="Fitzgerald M."/>
            <person name="Haas B."/>
            <person name="Abouelleil A."/>
            <person name="Alvarado L."/>
            <person name="Arachchi H.M."/>
            <person name="Berlin A."/>
            <person name="Brown A."/>
            <person name="Chapman S.B."/>
            <person name="Chen Z."/>
            <person name="Dunbar C."/>
            <person name="Freedman E."/>
            <person name="Gearin G."/>
            <person name="Goldberg J."/>
            <person name="Griggs A."/>
            <person name="Gujja S."/>
            <person name="Heiman D."/>
            <person name="Howarth C."/>
            <person name="Larson L."/>
            <person name="Lui A."/>
            <person name="MacDonald P.J.P."/>
            <person name="Montmayeur A."/>
            <person name="Murphy C."/>
            <person name="Neiman D."/>
            <person name="Pearson M."/>
            <person name="Priest M."/>
            <person name="Roberts A."/>
            <person name="Saif S."/>
            <person name="Shea T."/>
            <person name="Shenoy N."/>
            <person name="Sisk P."/>
            <person name="Stolte C."/>
            <person name="Sykes S."/>
            <person name="Wortman J."/>
            <person name="Nusbaum C."/>
            <person name="Birren B."/>
        </authorList>
    </citation>
    <scope>NUCLEOTIDE SEQUENCE [LARGE SCALE GENOMIC DNA]</scope>
    <source>
        <strain evidence="1">HOxBLS</strain>
    </source>
</reference>
<dbReference type="PANTHER" id="PTHR10000">
    <property type="entry name" value="PHOSPHOSERINE PHOSPHATASE"/>
    <property type="match status" value="1"/>
</dbReference>
<dbReference type="GO" id="GO:0000287">
    <property type="term" value="F:magnesium ion binding"/>
    <property type="evidence" value="ECO:0007669"/>
    <property type="project" value="TreeGrafter"/>
</dbReference>
<keyword evidence="2" id="KW-1185">Reference proteome</keyword>
<dbReference type="NCBIfam" id="TIGR00099">
    <property type="entry name" value="Cof-subfamily"/>
    <property type="match status" value="1"/>
</dbReference>
<dbReference type="Pfam" id="PF08282">
    <property type="entry name" value="Hydrolase_3"/>
    <property type="match status" value="1"/>
</dbReference>
<proteinExistence type="predicted"/>
<gene>
    <name evidence="1" type="ORF">OFAG_01140</name>
</gene>
<dbReference type="InterPro" id="IPR000150">
    <property type="entry name" value="Cof"/>
</dbReference>
<protein>
    <submittedName>
        <fullName evidence="1">Cof-like hydrolase</fullName>
    </submittedName>
</protein>
<dbReference type="EMBL" id="ACDP02000008">
    <property type="protein sequence ID" value="EEO27987.1"/>
    <property type="molecule type" value="Genomic_DNA"/>
</dbReference>
<dbReference type="Gene3D" id="3.40.50.1000">
    <property type="entry name" value="HAD superfamily/HAD-like"/>
    <property type="match status" value="1"/>
</dbReference>
<evidence type="ECO:0000313" key="2">
    <source>
        <dbReference type="Proteomes" id="UP000003973"/>
    </source>
</evidence>
<dbReference type="SFLD" id="SFLDG01140">
    <property type="entry name" value="C2.B:_Phosphomannomutase_and_P"/>
    <property type="match status" value="1"/>
</dbReference>
<dbReference type="InterPro" id="IPR023214">
    <property type="entry name" value="HAD_sf"/>
</dbReference>
<evidence type="ECO:0000313" key="1">
    <source>
        <dbReference type="EMBL" id="EEO27987.1"/>
    </source>
</evidence>
<dbReference type="NCBIfam" id="TIGR01484">
    <property type="entry name" value="HAD-SF-IIB"/>
    <property type="match status" value="1"/>
</dbReference>
<dbReference type="SFLD" id="SFLDS00003">
    <property type="entry name" value="Haloacid_Dehalogenase"/>
    <property type="match status" value="1"/>
</dbReference>
<name>C3X451_9BURK</name>
<dbReference type="RefSeq" id="WP_005877380.1">
    <property type="nucleotide sequence ID" value="NZ_CABMNL010000001.1"/>
</dbReference>
<dbReference type="HOGENOM" id="CLU_044146_7_0_4"/>
<dbReference type="InterPro" id="IPR036412">
    <property type="entry name" value="HAD-like_sf"/>
</dbReference>
<dbReference type="PROSITE" id="PS01229">
    <property type="entry name" value="COF_2"/>
    <property type="match status" value="1"/>
</dbReference>
<comment type="caution">
    <text evidence="1">The sequence shown here is derived from an EMBL/GenBank/DDBJ whole genome shotgun (WGS) entry which is preliminary data.</text>
</comment>
<dbReference type="GO" id="GO:0016791">
    <property type="term" value="F:phosphatase activity"/>
    <property type="evidence" value="ECO:0007669"/>
    <property type="project" value="UniProtKB-ARBA"/>
</dbReference>
<dbReference type="InterPro" id="IPR006379">
    <property type="entry name" value="HAD-SF_hydro_IIB"/>
</dbReference>
<accession>C3X451</accession>